<feature type="signal peptide" evidence="1">
    <location>
        <begin position="1"/>
        <end position="17"/>
    </location>
</feature>
<evidence type="ECO:0000313" key="3">
    <source>
        <dbReference type="Proteomes" id="UP001629244"/>
    </source>
</evidence>
<gene>
    <name evidence="2" type="ORF">ABS767_14385</name>
</gene>
<protein>
    <submittedName>
        <fullName evidence="2">I78 family peptidase inhibitor</fullName>
    </submittedName>
</protein>
<dbReference type="PROSITE" id="PS51257">
    <property type="entry name" value="PROKAR_LIPOPROTEIN"/>
    <property type="match status" value="1"/>
</dbReference>
<dbReference type="PANTHER" id="PTHR39600">
    <property type="entry name" value="PEPTIDASE INHIBITOR I78 FAMILY PROTEIN"/>
    <property type="match status" value="1"/>
</dbReference>
<accession>A0ABW8YPD0</accession>
<dbReference type="RefSeq" id="WP_408079533.1">
    <property type="nucleotide sequence ID" value="NZ_JBELQC010000002.1"/>
</dbReference>
<proteinExistence type="predicted"/>
<dbReference type="InterPro" id="IPR021719">
    <property type="entry name" value="Prot_inh_I78"/>
</dbReference>
<dbReference type="PANTHER" id="PTHR39600:SF1">
    <property type="entry name" value="PEPTIDASE INHIBITOR I78 FAMILY PROTEIN"/>
    <property type="match status" value="1"/>
</dbReference>
<organism evidence="2 3">
    <name type="scientific">Sphingomonas plantiphila</name>
    <dbReference type="NCBI Taxonomy" id="3163295"/>
    <lineage>
        <taxon>Bacteria</taxon>
        <taxon>Pseudomonadati</taxon>
        <taxon>Pseudomonadota</taxon>
        <taxon>Alphaproteobacteria</taxon>
        <taxon>Sphingomonadales</taxon>
        <taxon>Sphingomonadaceae</taxon>
        <taxon>Sphingomonas</taxon>
    </lineage>
</organism>
<evidence type="ECO:0000256" key="1">
    <source>
        <dbReference type="SAM" id="SignalP"/>
    </source>
</evidence>
<keyword evidence="3" id="KW-1185">Reference proteome</keyword>
<sequence length="97" mass="10370">MKPMIATLALTLPLGLAACMDERPAPLPGPATCNADRVQALVGREARPRVIDRAKARSGARTVRVIKPGMAVTMDFRSDRLNLDVDDVNTITAARCG</sequence>
<dbReference type="Proteomes" id="UP001629244">
    <property type="component" value="Unassembled WGS sequence"/>
</dbReference>
<reference evidence="2 3" key="1">
    <citation type="submission" date="2024-06" db="EMBL/GenBank/DDBJ databases">
        <authorList>
            <person name="Kaempfer P."/>
            <person name="Viver T."/>
        </authorList>
    </citation>
    <scope>NUCLEOTIDE SEQUENCE [LARGE SCALE GENOMIC DNA]</scope>
    <source>
        <strain evidence="2 3">ST-64</strain>
    </source>
</reference>
<keyword evidence="1" id="KW-0732">Signal</keyword>
<dbReference type="Pfam" id="PF11720">
    <property type="entry name" value="Inhibitor_I78"/>
    <property type="match status" value="1"/>
</dbReference>
<dbReference type="EMBL" id="JBELQC010000002">
    <property type="protein sequence ID" value="MFL9842156.1"/>
    <property type="molecule type" value="Genomic_DNA"/>
</dbReference>
<dbReference type="Gene3D" id="3.30.10.10">
    <property type="entry name" value="Trypsin Inhibitor V, subunit A"/>
    <property type="match status" value="1"/>
</dbReference>
<feature type="chain" id="PRO_5045656554" evidence="1">
    <location>
        <begin position="18"/>
        <end position="97"/>
    </location>
</feature>
<name>A0ABW8YPD0_9SPHN</name>
<comment type="caution">
    <text evidence="2">The sequence shown here is derived from an EMBL/GenBank/DDBJ whole genome shotgun (WGS) entry which is preliminary data.</text>
</comment>
<evidence type="ECO:0000313" key="2">
    <source>
        <dbReference type="EMBL" id="MFL9842156.1"/>
    </source>
</evidence>